<organism evidence="1 2">
    <name type="scientific">Salmonella enterica subsp. enterica serovar Bovismorbificans</name>
    <dbReference type="NCBI Taxonomy" id="58097"/>
    <lineage>
        <taxon>Bacteria</taxon>
        <taxon>Pseudomonadati</taxon>
        <taxon>Pseudomonadota</taxon>
        <taxon>Gammaproteobacteria</taxon>
        <taxon>Enterobacterales</taxon>
        <taxon>Enterobacteriaceae</taxon>
        <taxon>Salmonella</taxon>
    </lineage>
</organism>
<evidence type="ECO:0000313" key="1">
    <source>
        <dbReference type="EMBL" id="CNU61201.1"/>
    </source>
</evidence>
<name>A0A655DG29_SALET</name>
<gene>
    <name evidence="1" type="ORF">ERS008207_03095</name>
</gene>
<accession>A0A655DG29</accession>
<protein>
    <submittedName>
        <fullName evidence="1">Uncharacterized protein</fullName>
    </submittedName>
</protein>
<dbReference type="AlphaFoldDB" id="A0A655DG29"/>
<sequence>MRSADFTDALFYCRHMAARDLPQHGGRQQRFRHLFDHRQVIKPACRIPAIVGKRIRTETVTLKFIKRNKVRRIFSAINAQFMNKSGDRLPFSYRISGIAQHPVRRSCRPDIRLPAKSHIRGKLTNKIVHRLNIAVEIVAKRRQRRHDKASHRR</sequence>
<dbReference type="EMBL" id="CQPD01000032">
    <property type="protein sequence ID" value="CNU61201.1"/>
    <property type="molecule type" value="Genomic_DNA"/>
</dbReference>
<reference evidence="1 2" key="1">
    <citation type="submission" date="2015-03" db="EMBL/GenBank/DDBJ databases">
        <authorList>
            <consortium name="Pathogen Informatics"/>
        </authorList>
    </citation>
    <scope>NUCLEOTIDE SEQUENCE [LARGE SCALE GENOMIC DNA]</scope>
    <source>
        <strain evidence="1 2">D4891</strain>
    </source>
</reference>
<evidence type="ECO:0000313" key="2">
    <source>
        <dbReference type="Proteomes" id="UP000042394"/>
    </source>
</evidence>
<dbReference type="Proteomes" id="UP000042394">
    <property type="component" value="Unassembled WGS sequence"/>
</dbReference>
<proteinExistence type="predicted"/>